<accession>A0A090YA97</accession>
<organism evidence="2 4">
    <name type="scientific">Bacillus clarus</name>
    <dbReference type="NCBI Taxonomy" id="2338372"/>
    <lineage>
        <taxon>Bacteria</taxon>
        <taxon>Bacillati</taxon>
        <taxon>Bacillota</taxon>
        <taxon>Bacilli</taxon>
        <taxon>Bacillales</taxon>
        <taxon>Bacillaceae</taxon>
        <taxon>Bacillus</taxon>
        <taxon>Bacillus cereus group</taxon>
    </lineage>
</organism>
<evidence type="ECO:0000259" key="1">
    <source>
        <dbReference type="Pfam" id="PF24719"/>
    </source>
</evidence>
<proteinExistence type="predicted"/>
<protein>
    <recommendedName>
        <fullName evidence="1">Imm33-like domain-containing protein</fullName>
    </recommendedName>
</protein>
<dbReference type="Pfam" id="PF24719">
    <property type="entry name" value="Imm33-like"/>
    <property type="match status" value="1"/>
</dbReference>
<dbReference type="Proteomes" id="UP000264294">
    <property type="component" value="Unassembled WGS sequence"/>
</dbReference>
<comment type="caution">
    <text evidence="2">The sequence shown here is derived from an EMBL/GenBank/DDBJ whole genome shotgun (WGS) entry which is preliminary data.</text>
</comment>
<evidence type="ECO:0000313" key="3">
    <source>
        <dbReference type="EMBL" id="RFT64355.1"/>
    </source>
</evidence>
<evidence type="ECO:0000313" key="5">
    <source>
        <dbReference type="Proteomes" id="UP000264294"/>
    </source>
</evidence>
<dbReference type="AlphaFoldDB" id="A0A090YA97"/>
<evidence type="ECO:0000313" key="2">
    <source>
        <dbReference type="EMBL" id="KFM95698.1"/>
    </source>
</evidence>
<reference evidence="2 4" key="1">
    <citation type="submission" date="2014-04" db="EMBL/GenBank/DDBJ databases">
        <authorList>
            <person name="Bishop-Lilly K.A."/>
            <person name="Broomall S.M."/>
            <person name="Chain P.S."/>
            <person name="Chertkov O."/>
            <person name="Coyne S.R."/>
            <person name="Daligault H.E."/>
            <person name="Davenport K.W."/>
            <person name="Erkkila T."/>
            <person name="Frey K.G."/>
            <person name="Gibbons H.S."/>
            <person name="Gu W."/>
            <person name="Jaissle J."/>
            <person name="Johnson S.L."/>
            <person name="Koroleva G.I."/>
            <person name="Ladner J.T."/>
            <person name="Lo C.-C."/>
            <person name="Minogue T.D."/>
            <person name="Munk C."/>
            <person name="Palacios G.F."/>
            <person name="Redden C.L."/>
            <person name="Rosenzweig C.N."/>
            <person name="Scholz M.B."/>
            <person name="Teshima H."/>
            <person name="Xu Y."/>
        </authorList>
    </citation>
    <scope>NUCLEOTIDE SEQUENCE [LARGE SCALE GENOMIC DNA]</scope>
    <source>
        <strain evidence="2 4">BHP</strain>
    </source>
</reference>
<reference evidence="3 5" key="2">
    <citation type="submission" date="2018-08" db="EMBL/GenBank/DDBJ databases">
        <title>Bacillus clarus sp. nov. strain PS00077A.</title>
        <authorList>
            <person name="Mendez Acevedo M."/>
            <person name="Carroll L."/>
            <person name="Mukherjee M."/>
            <person name="Wiedmann M."/>
            <person name="Kovac J."/>
        </authorList>
    </citation>
    <scope>NUCLEOTIDE SEQUENCE [LARGE SCALE GENOMIC DNA]</scope>
    <source>
        <strain evidence="3 5">PS00077A</strain>
    </source>
</reference>
<dbReference type="EMBL" id="JMQC01000009">
    <property type="protein sequence ID" value="KFM95698.1"/>
    <property type="molecule type" value="Genomic_DNA"/>
</dbReference>
<feature type="domain" description="Imm33-like" evidence="1">
    <location>
        <begin position="90"/>
        <end position="193"/>
    </location>
</feature>
<gene>
    <name evidence="3" type="ORF">D0U04_22615</name>
    <name evidence="2" type="ORF">DJ93_5509</name>
</gene>
<sequence>MKTIVKNIGGKKIIATAEEHLSPQIEKLLYLLTKVEDNKLVDGFSIQVGWSIFVLSKREDGYHIIAPDYTKNPFKDTTDDLTIALWVQLEQVHCLRQLNIDGEIIKFSDKIVTSKNVLQLDEVYLQRARDCDKGDSGWYIGPVDETEETEGELEAFYAYQLLKIRPSIIQVLALPYEYLVVFEKDKIKAILDDNDVDVWNGVTN</sequence>
<dbReference type="EMBL" id="QVOD01000037">
    <property type="protein sequence ID" value="RFT64355.1"/>
    <property type="molecule type" value="Genomic_DNA"/>
</dbReference>
<dbReference type="InterPro" id="IPR056509">
    <property type="entry name" value="Imm33-like"/>
</dbReference>
<dbReference type="RefSeq" id="WP_042984611.1">
    <property type="nucleotide sequence ID" value="NZ_JMQC01000009.1"/>
</dbReference>
<dbReference type="Proteomes" id="UP000029389">
    <property type="component" value="Unassembled WGS sequence"/>
</dbReference>
<name>A0A090YA97_9BACI</name>
<dbReference type="PATRIC" id="fig|1405.8.peg.5685"/>
<evidence type="ECO:0000313" key="4">
    <source>
        <dbReference type="Proteomes" id="UP000029389"/>
    </source>
</evidence>
<keyword evidence="5" id="KW-1185">Reference proteome</keyword>